<evidence type="ECO:0008006" key="5">
    <source>
        <dbReference type="Google" id="ProtNLM"/>
    </source>
</evidence>
<dbReference type="SUPFAM" id="SSF53448">
    <property type="entry name" value="Nucleotide-diphospho-sugar transferases"/>
    <property type="match status" value="1"/>
</dbReference>
<dbReference type="InterPro" id="IPR007577">
    <property type="entry name" value="GlycoTrfase_DXD_sugar-bd_CS"/>
</dbReference>
<sequence length="364" mass="41755">MGSPAILGFQPRPLGLKIGMRRPTRRLVYGLVFALAVLSYICYAHPQAFKNHIWWRIQEAHLYAMQYTRYNFKPTFFEQQCFDGTAARINAHNLTDTIPETVHFIWIGNSEISFKLYLAIRAALVSTGIRSAHLHHDTPLNGDNGWFRLLQPNLTLIHFNCSDYLTEVAAYHPETWRGSHQTDAMRLHVLLAQGGVYLDSDAYILRPLNHLIEGARDVYMGHEGGNRWGLCNGVIMAKAGAPFIARWLDKYVSFDNSRWNDHSVYLPKTLATKHPDEICTLSPSAFFWPMWTKATVGWMHKPLDKEEAAAVESQIAKNGGSLFEDQLIYHAWAHPSAEYLGRLTPKIIRDEDTRFNILMRRFLE</sequence>
<dbReference type="Gene3D" id="3.90.550.20">
    <property type="match status" value="1"/>
</dbReference>
<keyword evidence="2" id="KW-0472">Membrane</keyword>
<name>A0ABR1PER1_DIAER</name>
<protein>
    <recommendedName>
        <fullName evidence="5">Glycosyl transferase</fullName>
    </recommendedName>
</protein>
<feature type="transmembrane region" description="Helical" evidence="2">
    <location>
        <begin position="27"/>
        <end position="46"/>
    </location>
</feature>
<comment type="caution">
    <text evidence="3">The sequence shown here is derived from an EMBL/GenBank/DDBJ whole genome shotgun (WGS) entry which is preliminary data.</text>
</comment>
<evidence type="ECO:0000313" key="4">
    <source>
        <dbReference type="Proteomes" id="UP001430848"/>
    </source>
</evidence>
<organism evidence="3 4">
    <name type="scientific">Diaporthe eres</name>
    <name type="common">Phomopsis oblonga</name>
    <dbReference type="NCBI Taxonomy" id="83184"/>
    <lineage>
        <taxon>Eukaryota</taxon>
        <taxon>Fungi</taxon>
        <taxon>Dikarya</taxon>
        <taxon>Ascomycota</taxon>
        <taxon>Pezizomycotina</taxon>
        <taxon>Sordariomycetes</taxon>
        <taxon>Sordariomycetidae</taxon>
        <taxon>Diaporthales</taxon>
        <taxon>Diaporthaceae</taxon>
        <taxon>Diaporthe</taxon>
        <taxon>Diaporthe eres species complex</taxon>
    </lineage>
</organism>
<gene>
    <name evidence="3" type="ORF">SLS63_004253</name>
</gene>
<evidence type="ECO:0000256" key="1">
    <source>
        <dbReference type="ARBA" id="ARBA00009003"/>
    </source>
</evidence>
<reference evidence="3 4" key="1">
    <citation type="submission" date="2024-02" db="EMBL/GenBank/DDBJ databases">
        <title>De novo assembly and annotation of 12 fungi associated with fruit tree decline syndrome in Ontario, Canada.</title>
        <authorList>
            <person name="Sulman M."/>
            <person name="Ellouze W."/>
            <person name="Ilyukhin E."/>
        </authorList>
    </citation>
    <scope>NUCLEOTIDE SEQUENCE [LARGE SCALE GENOMIC DNA]</scope>
    <source>
        <strain evidence="3 4">M169</strain>
    </source>
</reference>
<keyword evidence="2" id="KW-1133">Transmembrane helix</keyword>
<accession>A0ABR1PER1</accession>
<dbReference type="Pfam" id="PF04488">
    <property type="entry name" value="Gly_transf_sug"/>
    <property type="match status" value="1"/>
</dbReference>
<evidence type="ECO:0000256" key="2">
    <source>
        <dbReference type="SAM" id="Phobius"/>
    </source>
</evidence>
<dbReference type="PANTHER" id="PTHR46830:SF2">
    <property type="entry name" value="ALPHA-1,4-N-ACETYLGLUCOSAMINYLTRANSFERASE"/>
    <property type="match status" value="1"/>
</dbReference>
<proteinExistence type="inferred from homology"/>
<evidence type="ECO:0000313" key="3">
    <source>
        <dbReference type="EMBL" id="KAK7734833.1"/>
    </source>
</evidence>
<keyword evidence="2" id="KW-0812">Transmembrane</keyword>
<dbReference type="Proteomes" id="UP001430848">
    <property type="component" value="Unassembled WGS sequence"/>
</dbReference>
<dbReference type="EMBL" id="JAKNSF020000015">
    <property type="protein sequence ID" value="KAK7734833.1"/>
    <property type="molecule type" value="Genomic_DNA"/>
</dbReference>
<comment type="similarity">
    <text evidence="1">Belongs to the glycosyltransferase 32 family.</text>
</comment>
<dbReference type="PANTHER" id="PTHR46830">
    <property type="entry name" value="TRANSFERASE, PUTATIVE-RELATED"/>
    <property type="match status" value="1"/>
</dbReference>
<keyword evidence="4" id="KW-1185">Reference proteome</keyword>
<dbReference type="InterPro" id="IPR029044">
    <property type="entry name" value="Nucleotide-diphossugar_trans"/>
</dbReference>